<evidence type="ECO:0000313" key="1">
    <source>
        <dbReference type="EMBL" id="KIK22961.1"/>
    </source>
</evidence>
<dbReference type="STRING" id="765257.A0A0C9Z1R7"/>
<dbReference type="PANTHER" id="PTHR33096:SF1">
    <property type="entry name" value="CXC1-LIKE CYSTEINE CLUSTER ASSOCIATED WITH KDZ TRANSPOSASES DOMAIN-CONTAINING PROTEIN"/>
    <property type="match status" value="1"/>
</dbReference>
<reference evidence="2" key="2">
    <citation type="submission" date="2015-01" db="EMBL/GenBank/DDBJ databases">
        <title>Evolutionary Origins and Diversification of the Mycorrhizal Mutualists.</title>
        <authorList>
            <consortium name="DOE Joint Genome Institute"/>
            <consortium name="Mycorrhizal Genomics Consortium"/>
            <person name="Kohler A."/>
            <person name="Kuo A."/>
            <person name="Nagy L.G."/>
            <person name="Floudas D."/>
            <person name="Copeland A."/>
            <person name="Barry K.W."/>
            <person name="Cichocki N."/>
            <person name="Veneault-Fourrey C."/>
            <person name="LaButti K."/>
            <person name="Lindquist E.A."/>
            <person name="Lipzen A."/>
            <person name="Lundell T."/>
            <person name="Morin E."/>
            <person name="Murat C."/>
            <person name="Riley R."/>
            <person name="Ohm R."/>
            <person name="Sun H."/>
            <person name="Tunlid A."/>
            <person name="Henrissat B."/>
            <person name="Grigoriev I.V."/>
            <person name="Hibbett D.S."/>
            <person name="Martin F."/>
        </authorList>
    </citation>
    <scope>NUCLEOTIDE SEQUENCE [LARGE SCALE GENOMIC DNA]</scope>
    <source>
        <strain evidence="2">441</strain>
    </source>
</reference>
<organism evidence="1 2">
    <name type="scientific">Pisolithus microcarpus 441</name>
    <dbReference type="NCBI Taxonomy" id="765257"/>
    <lineage>
        <taxon>Eukaryota</taxon>
        <taxon>Fungi</taxon>
        <taxon>Dikarya</taxon>
        <taxon>Basidiomycota</taxon>
        <taxon>Agaricomycotina</taxon>
        <taxon>Agaricomycetes</taxon>
        <taxon>Agaricomycetidae</taxon>
        <taxon>Boletales</taxon>
        <taxon>Sclerodermatineae</taxon>
        <taxon>Pisolithaceae</taxon>
        <taxon>Pisolithus</taxon>
    </lineage>
</organism>
<dbReference type="HOGENOM" id="CLU_013084_2_1_1"/>
<dbReference type="InterPro" id="IPR040521">
    <property type="entry name" value="KDZ"/>
</dbReference>
<dbReference type="Pfam" id="PF18758">
    <property type="entry name" value="KDZ"/>
    <property type="match status" value="1"/>
</dbReference>
<dbReference type="Proteomes" id="UP000054018">
    <property type="component" value="Unassembled WGS sequence"/>
</dbReference>
<keyword evidence="2" id="KW-1185">Reference proteome</keyword>
<protein>
    <recommendedName>
        <fullName evidence="3">CxC1-like cysteine cluster associated with KDZ transposases domain-containing protein</fullName>
    </recommendedName>
</protein>
<name>A0A0C9Z1R7_9AGAM</name>
<sequence>TDDVYDVANILDGSKTIDLSHGGSELRDLARDLFSDMKNIGDESLQKCHMDYRMCRDCAQHRTDAFARQMPKLVWAYVEWSMANAGKFCSKTGWCRNTWPLMDLKVHEVQLYVVGIFCAEKHALHLQAEDYLASSALVCQGVILCAPLHPHTAIMIDALELFHVAQNRSPHLSVQAFVKTISDLQGVQYCPYLTHLFSIALDVYLQICLAVNDFVLQALRHDTPDWHLKNACPACTYTLKDEPDLKFKMLFAMDSNDSLKCISREAISGYESTAKGLGEQFLGDDCYLTWSFIDQFGVGCGDKSLTQPTDNDNPCAGRWKNMKEDATSRMWGIFDEAGIFMAICRHGFSLMIADIVQSSEQAKYPVAVVSKLLDVFGSNLVGSYDIGCKFQTTLNHSMVRPWAQALNYTSLVPAFHGYAHCCLCQLRFLARYVNGLGLEDLEGCEHTFLKTNGLASALPTTFHCCQAIRGYIAHNDENDVYQNLTTMILNNYKQALGIIEEGRSTLLCIMNNLGITDVSVFGVWLSEENEYLTACLCEPEEEMLQMEYWQKLVNLDASCDLAWTMATPSSTATLTFVQKDITATMRKETMHCHALENFKKDLKIVQDIEIKLGVMKHWVPEDEEWQTTGHLVANHKYQHCLNQLESLVIAWIFELSKMNQLGTGYKLCKHIAKALKARSAAICTVLDWFNTTARACSPLHPQLTFKEVVEYTFLANFDLLHNATCEDISQCPWASPAACAAMDQYFKVCHAEEEIKCLNVEIRCIIMYLHNEDHYMRACITELQVSHPPLAHQVQL</sequence>
<dbReference type="AlphaFoldDB" id="A0A0C9Z1R7"/>
<proteinExistence type="predicted"/>
<dbReference type="OrthoDB" id="3246730at2759"/>
<evidence type="ECO:0000313" key="2">
    <source>
        <dbReference type="Proteomes" id="UP000054018"/>
    </source>
</evidence>
<accession>A0A0C9Z1R7</accession>
<reference evidence="1 2" key="1">
    <citation type="submission" date="2014-04" db="EMBL/GenBank/DDBJ databases">
        <authorList>
            <consortium name="DOE Joint Genome Institute"/>
            <person name="Kuo A."/>
            <person name="Kohler A."/>
            <person name="Costa M.D."/>
            <person name="Nagy L.G."/>
            <person name="Floudas D."/>
            <person name="Copeland A."/>
            <person name="Barry K.W."/>
            <person name="Cichocki N."/>
            <person name="Veneault-Fourrey C."/>
            <person name="LaButti K."/>
            <person name="Lindquist E.A."/>
            <person name="Lipzen A."/>
            <person name="Lundell T."/>
            <person name="Morin E."/>
            <person name="Murat C."/>
            <person name="Sun H."/>
            <person name="Tunlid A."/>
            <person name="Henrissat B."/>
            <person name="Grigoriev I.V."/>
            <person name="Hibbett D.S."/>
            <person name="Martin F."/>
            <person name="Nordberg H.P."/>
            <person name="Cantor M.N."/>
            <person name="Hua S.X."/>
        </authorList>
    </citation>
    <scope>NUCLEOTIDE SEQUENCE [LARGE SCALE GENOMIC DNA]</scope>
    <source>
        <strain evidence="1 2">441</strain>
    </source>
</reference>
<evidence type="ECO:0008006" key="3">
    <source>
        <dbReference type="Google" id="ProtNLM"/>
    </source>
</evidence>
<feature type="non-terminal residue" evidence="1">
    <location>
        <position position="796"/>
    </location>
</feature>
<feature type="non-terminal residue" evidence="1">
    <location>
        <position position="1"/>
    </location>
</feature>
<dbReference type="PANTHER" id="PTHR33096">
    <property type="entry name" value="CXC2 DOMAIN-CONTAINING PROTEIN"/>
    <property type="match status" value="1"/>
</dbReference>
<gene>
    <name evidence="1" type="ORF">PISMIDRAFT_55136</name>
</gene>
<dbReference type="EMBL" id="KN833732">
    <property type="protein sequence ID" value="KIK22961.1"/>
    <property type="molecule type" value="Genomic_DNA"/>
</dbReference>